<keyword evidence="2 3" id="KW-0067">ATP-binding</keyword>
<evidence type="ECO:0000259" key="7">
    <source>
        <dbReference type="PROSITE" id="PS50011"/>
    </source>
</evidence>
<keyword evidence="5" id="KW-0472">Membrane</keyword>
<keyword evidence="1 3" id="KW-0547">Nucleotide-binding</keyword>
<dbReference type="InterPro" id="IPR008271">
    <property type="entry name" value="Ser/Thr_kinase_AS"/>
</dbReference>
<evidence type="ECO:0000256" key="5">
    <source>
        <dbReference type="SAM" id="Phobius"/>
    </source>
</evidence>
<keyword evidence="8" id="KW-0808">Transferase</keyword>
<evidence type="ECO:0000256" key="2">
    <source>
        <dbReference type="ARBA" id="ARBA00022840"/>
    </source>
</evidence>
<feature type="transmembrane region" description="Helical" evidence="5">
    <location>
        <begin position="392"/>
        <end position="415"/>
    </location>
</feature>
<name>A0A5J4YSV3_PORPP</name>
<keyword evidence="5" id="KW-1133">Transmembrane helix</keyword>
<keyword evidence="9" id="KW-1185">Reference proteome</keyword>
<dbReference type="SUPFAM" id="SSF56112">
    <property type="entry name" value="Protein kinase-like (PK-like)"/>
    <property type="match status" value="1"/>
</dbReference>
<evidence type="ECO:0000313" key="9">
    <source>
        <dbReference type="Proteomes" id="UP000324585"/>
    </source>
</evidence>
<sequence>MRPRRRGWFLFLAFLCLVALNIAKLFPVSVSEGDSLLALGEPPEIEPGSIDADAKLAALLTVRLLFPGLSTLTFTDELSRAVASVLRADMTASIQSQMRLPDVVTSESVLMFGGAEVPDEGLGAFQECFLGDIGLCVDTKLTFFSLFLAATFMVRVQSTSESVLFHAVFDHLVEVSRKALEQRLSGGLLADKLGIQATLLDDILVSERRETGGAAATLKDLSMPVPVESIITSLSSNTTSDSGSQTAILLQLKFSMLPMSDGAVPFLLNVILEWAARASAEFGVDARESEWTNESNSLNRVSYTFGALFVSMMDGPAELDAFVENLVADANMQFQKNALALLPLWSFDAGLDEVDTRSLLIRGESGSETPFPESAPGDETEETGDRREGPSLGAIVGIVVGGVTGLLLCTCFLLYHTRAKRRKAVQVGIPAAEREPVPDFEIEPSVVSLAVDPKEVEVVDILGQGGYSVVYLACWRGSMVALKQLKTGLDSAEIPSEEVSERQSDHVDALFAREIEAMRDLRHPNIVALYGCIREPERRAALVLEYVSGGSLFSHLHLHGREGAAAHCALSCRQSTAVRLQTLWGIAKGCAYLHDFGRIAHNDLKSMNVMISEQEHGPKIADFGLSMRVDEQGRIGQGAHVGGCAAVVNDRRAGAGCTPAYAAPEQLRQERDISGGIWSDVFSFGVLMVETLHGVLPFPCATARSVYELHTAAQRAGASSLLSTTPVPEVVSSALGENGNCTRENACACVRLLRCVCAGAGVGNTCSSLVHANKEFCVTDEAFHLWHEQFSALAAHCTAFDADRRPRMPDVVDALERLVHMLPCAPMRSLLTLPV</sequence>
<feature type="chain" id="PRO_5023902466" evidence="6">
    <location>
        <begin position="24"/>
        <end position="835"/>
    </location>
</feature>
<evidence type="ECO:0000313" key="8">
    <source>
        <dbReference type="EMBL" id="KAA8494509.1"/>
    </source>
</evidence>
<dbReference type="Pfam" id="PF00069">
    <property type="entry name" value="Pkinase"/>
    <property type="match status" value="1"/>
</dbReference>
<keyword evidence="8" id="KW-0418">Kinase</keyword>
<feature type="region of interest" description="Disordered" evidence="4">
    <location>
        <begin position="362"/>
        <end position="389"/>
    </location>
</feature>
<dbReference type="PANTHER" id="PTHR44329">
    <property type="entry name" value="SERINE/THREONINE-PROTEIN KINASE TNNI3K-RELATED"/>
    <property type="match status" value="1"/>
</dbReference>
<keyword evidence="6" id="KW-0732">Signal</keyword>
<evidence type="ECO:0000256" key="4">
    <source>
        <dbReference type="SAM" id="MobiDB-lite"/>
    </source>
</evidence>
<dbReference type="PROSITE" id="PS00108">
    <property type="entry name" value="PROTEIN_KINASE_ST"/>
    <property type="match status" value="1"/>
</dbReference>
<feature type="binding site" evidence="3">
    <location>
        <position position="483"/>
    </location>
    <ligand>
        <name>ATP</name>
        <dbReference type="ChEBI" id="CHEBI:30616"/>
    </ligand>
</feature>
<evidence type="ECO:0000256" key="6">
    <source>
        <dbReference type="SAM" id="SignalP"/>
    </source>
</evidence>
<gene>
    <name evidence="8" type="ORF">FVE85_2750</name>
</gene>
<accession>A0A5J4YSV3</accession>
<dbReference type="PROSITE" id="PS50011">
    <property type="entry name" value="PROTEIN_KINASE_DOM"/>
    <property type="match status" value="1"/>
</dbReference>
<dbReference type="InterPro" id="IPR011009">
    <property type="entry name" value="Kinase-like_dom_sf"/>
</dbReference>
<feature type="signal peptide" evidence="6">
    <location>
        <begin position="1"/>
        <end position="23"/>
    </location>
</feature>
<protein>
    <submittedName>
        <fullName evidence="8">Putative serine/threonine-protein kinase drkA</fullName>
    </submittedName>
</protein>
<dbReference type="AlphaFoldDB" id="A0A5J4YSV3"/>
<dbReference type="InterPro" id="IPR000719">
    <property type="entry name" value="Prot_kinase_dom"/>
</dbReference>
<evidence type="ECO:0000256" key="1">
    <source>
        <dbReference type="ARBA" id="ARBA00022741"/>
    </source>
</evidence>
<dbReference type="PROSITE" id="PS00107">
    <property type="entry name" value="PROTEIN_KINASE_ATP"/>
    <property type="match status" value="1"/>
</dbReference>
<keyword evidence="5" id="KW-0812">Transmembrane</keyword>
<reference evidence="9" key="1">
    <citation type="journal article" date="2019" name="Nat. Commun.">
        <title>Expansion of phycobilisome linker gene families in mesophilic red algae.</title>
        <authorList>
            <person name="Lee J."/>
            <person name="Kim D."/>
            <person name="Bhattacharya D."/>
            <person name="Yoon H.S."/>
        </authorList>
    </citation>
    <scope>NUCLEOTIDE SEQUENCE [LARGE SCALE GENOMIC DNA]</scope>
    <source>
        <strain evidence="9">CCMP 1328</strain>
    </source>
</reference>
<feature type="domain" description="Protein kinase" evidence="7">
    <location>
        <begin position="456"/>
        <end position="818"/>
    </location>
</feature>
<organism evidence="8 9">
    <name type="scientific">Porphyridium purpureum</name>
    <name type="common">Red alga</name>
    <name type="synonym">Porphyridium cruentum</name>
    <dbReference type="NCBI Taxonomy" id="35688"/>
    <lineage>
        <taxon>Eukaryota</taxon>
        <taxon>Rhodophyta</taxon>
        <taxon>Bangiophyceae</taxon>
        <taxon>Porphyridiales</taxon>
        <taxon>Porphyridiaceae</taxon>
        <taxon>Porphyridium</taxon>
    </lineage>
</organism>
<dbReference type="GO" id="GO:0005524">
    <property type="term" value="F:ATP binding"/>
    <property type="evidence" value="ECO:0007669"/>
    <property type="project" value="UniProtKB-UniRule"/>
</dbReference>
<proteinExistence type="predicted"/>
<dbReference type="Proteomes" id="UP000324585">
    <property type="component" value="Unassembled WGS sequence"/>
</dbReference>
<comment type="caution">
    <text evidence="8">The sequence shown here is derived from an EMBL/GenBank/DDBJ whole genome shotgun (WGS) entry which is preliminary data.</text>
</comment>
<dbReference type="EMBL" id="VRMN01000004">
    <property type="protein sequence ID" value="KAA8494509.1"/>
    <property type="molecule type" value="Genomic_DNA"/>
</dbReference>
<dbReference type="Gene3D" id="3.30.200.20">
    <property type="entry name" value="Phosphorylase Kinase, domain 1"/>
    <property type="match status" value="1"/>
</dbReference>
<dbReference type="SMART" id="SM00220">
    <property type="entry name" value="S_TKc"/>
    <property type="match status" value="1"/>
</dbReference>
<dbReference type="InterPro" id="IPR017441">
    <property type="entry name" value="Protein_kinase_ATP_BS"/>
</dbReference>
<dbReference type="PANTHER" id="PTHR44329:SF289">
    <property type="entry name" value="SERINE_THREONINE-PROTEIN KINASE VIK"/>
    <property type="match status" value="1"/>
</dbReference>
<evidence type="ECO:0000256" key="3">
    <source>
        <dbReference type="PROSITE-ProRule" id="PRU10141"/>
    </source>
</evidence>
<dbReference type="OrthoDB" id="339325at2759"/>
<dbReference type="GO" id="GO:0004674">
    <property type="term" value="F:protein serine/threonine kinase activity"/>
    <property type="evidence" value="ECO:0007669"/>
    <property type="project" value="TreeGrafter"/>
</dbReference>
<dbReference type="Gene3D" id="1.10.510.10">
    <property type="entry name" value="Transferase(Phosphotransferase) domain 1"/>
    <property type="match status" value="1"/>
</dbReference>
<dbReference type="InterPro" id="IPR051681">
    <property type="entry name" value="Ser/Thr_Kinases-Pseudokinases"/>
</dbReference>